<sequence length="259" mass="28372">MTTSFFTRISGDTYQPTIHAEGAWSTEDYHFASLAGLVTHVIEQHRVQHDGGKLDLSRISFDILGRLPLQAVSIAVEVKRPGRTIELVEAVATIGDRPVIIARAWYLATSDTSAVEGVEYEPLPAPEDCPERAFSQEWDGGYIGQIVARQATRKRAGRGATWLTSPHTLVDGDDPIPLAEFICRVDPANGINPRQSSEEWAFPNVDLTIHLFRQPAGEWTGLDTAVTWGPHGIGLTASTLHDINGPVGRAEQSLTLRKM</sequence>
<keyword evidence="4" id="KW-1185">Reference proteome</keyword>
<dbReference type="Pfam" id="PF20789">
    <property type="entry name" value="4HBT_3C"/>
    <property type="match status" value="1"/>
</dbReference>
<feature type="domain" description="Acyl-CoA thioesterase-like N-terminal HotDog" evidence="1">
    <location>
        <begin position="23"/>
        <end position="106"/>
    </location>
</feature>
<dbReference type="InterPro" id="IPR042171">
    <property type="entry name" value="Acyl-CoA_hotdog"/>
</dbReference>
<dbReference type="Gene3D" id="2.40.160.210">
    <property type="entry name" value="Acyl-CoA thioesterase, double hotdog domain"/>
    <property type="match status" value="1"/>
</dbReference>
<proteinExistence type="predicted"/>
<evidence type="ECO:0000259" key="2">
    <source>
        <dbReference type="Pfam" id="PF20789"/>
    </source>
</evidence>
<protein>
    <recommendedName>
        <fullName evidence="5">Thioesterase family protein</fullName>
    </recommendedName>
</protein>
<name>A0A6B8VYZ9_9CORY</name>
<evidence type="ECO:0000313" key="3">
    <source>
        <dbReference type="EMBL" id="QGU02550.1"/>
    </source>
</evidence>
<dbReference type="KEGG" id="ckw:CKALI_08450"/>
<accession>A0A6B8VYZ9</accession>
<evidence type="ECO:0008006" key="5">
    <source>
        <dbReference type="Google" id="ProtNLM"/>
    </source>
</evidence>
<dbReference type="EMBL" id="CP046452">
    <property type="protein sequence ID" value="QGU02550.1"/>
    <property type="molecule type" value="Genomic_DNA"/>
</dbReference>
<gene>
    <name evidence="3" type="ORF">CKALI_08450</name>
</gene>
<evidence type="ECO:0000259" key="1">
    <source>
        <dbReference type="Pfam" id="PF13622"/>
    </source>
</evidence>
<evidence type="ECO:0000313" key="4">
    <source>
        <dbReference type="Proteomes" id="UP000427071"/>
    </source>
</evidence>
<organism evidence="3 4">
    <name type="scientific">Corynebacterium kalinowskii</name>
    <dbReference type="NCBI Taxonomy" id="2675216"/>
    <lineage>
        <taxon>Bacteria</taxon>
        <taxon>Bacillati</taxon>
        <taxon>Actinomycetota</taxon>
        <taxon>Actinomycetes</taxon>
        <taxon>Mycobacteriales</taxon>
        <taxon>Corynebacteriaceae</taxon>
        <taxon>Corynebacterium</taxon>
    </lineage>
</organism>
<dbReference type="InterPro" id="IPR049450">
    <property type="entry name" value="ACOT8-like_C"/>
</dbReference>
<dbReference type="RefSeq" id="WP_156192880.1">
    <property type="nucleotide sequence ID" value="NZ_CP046452.1"/>
</dbReference>
<dbReference type="InterPro" id="IPR049449">
    <property type="entry name" value="TesB_ACOT8-like_N"/>
</dbReference>
<dbReference type="Proteomes" id="UP000427071">
    <property type="component" value="Chromosome"/>
</dbReference>
<feature type="domain" description="Acyl-CoA thioesterase-like C-terminal" evidence="2">
    <location>
        <begin position="126"/>
        <end position="255"/>
    </location>
</feature>
<reference evidence="4" key="1">
    <citation type="submission" date="2019-11" db="EMBL/GenBank/DDBJ databases">
        <title>Complete genome sequence of Corynebacterium kalinowskii 1959, a novel Corynebacterium species isolated from soil of a small paddock in Vilsendorf, Germany.</title>
        <authorList>
            <person name="Schaffert L."/>
            <person name="Ruwe M."/>
            <person name="Milse J."/>
            <person name="Hanuschka K."/>
            <person name="Ortseifen V."/>
            <person name="Droste J."/>
            <person name="Brandt D."/>
            <person name="Schlueter L."/>
            <person name="Kutter Y."/>
            <person name="Vinke S."/>
            <person name="Viehoefer P."/>
            <person name="Jacob L."/>
            <person name="Luebke N.-C."/>
            <person name="Schulte-Berndt E."/>
            <person name="Hain C."/>
            <person name="Linder M."/>
            <person name="Schmidt P."/>
            <person name="Wollenschlaeger L."/>
            <person name="Luttermann T."/>
            <person name="Thieme E."/>
            <person name="Hassa J."/>
            <person name="Haak M."/>
            <person name="Wittchen M."/>
            <person name="Mentz A."/>
            <person name="Persicke M."/>
            <person name="Busche T."/>
            <person name="Ruckert C."/>
        </authorList>
    </citation>
    <scope>NUCLEOTIDE SEQUENCE [LARGE SCALE GENOMIC DNA]</scope>
    <source>
        <strain evidence="4">1959</strain>
    </source>
</reference>
<dbReference type="AlphaFoldDB" id="A0A6B8VYZ9"/>
<dbReference type="Pfam" id="PF13622">
    <property type="entry name" value="4HBT_3"/>
    <property type="match status" value="1"/>
</dbReference>